<accession>A0A834DI29</accession>
<protein>
    <submittedName>
        <fullName evidence="2">Uncharacterized protein</fullName>
    </submittedName>
</protein>
<dbReference type="AlphaFoldDB" id="A0A834DI29"/>
<comment type="caution">
    <text evidence="2">The sequence shown here is derived from an EMBL/GenBank/DDBJ whole genome shotgun (WGS) entry which is preliminary data.</text>
</comment>
<keyword evidence="1" id="KW-1133">Transmembrane helix</keyword>
<dbReference type="Proteomes" id="UP000664940">
    <property type="component" value="Unassembled WGS sequence"/>
</dbReference>
<feature type="transmembrane region" description="Helical" evidence="1">
    <location>
        <begin position="132"/>
        <end position="152"/>
    </location>
</feature>
<reference evidence="2 3" key="1">
    <citation type="journal article" date="2020" name="Nature">
        <title>Six reference-quality genomes reveal evolution of bat adaptations.</title>
        <authorList>
            <person name="Jebb D."/>
            <person name="Huang Z."/>
            <person name="Pippel M."/>
            <person name="Hughes G.M."/>
            <person name="Lavrichenko K."/>
            <person name="Devanna P."/>
            <person name="Winkler S."/>
            <person name="Jermiin L.S."/>
            <person name="Skirmuntt E.C."/>
            <person name="Katzourakis A."/>
            <person name="Burkitt-Gray L."/>
            <person name="Ray D.A."/>
            <person name="Sullivan K.A.M."/>
            <person name="Roscito J.G."/>
            <person name="Kirilenko B.M."/>
            <person name="Davalos L.M."/>
            <person name="Corthals A.P."/>
            <person name="Power M.L."/>
            <person name="Jones G."/>
            <person name="Ransome R.D."/>
            <person name="Dechmann D.K.N."/>
            <person name="Locatelli A.G."/>
            <person name="Puechmaille S.J."/>
            <person name="Fedrigo O."/>
            <person name="Jarvis E.D."/>
            <person name="Hiller M."/>
            <person name="Vernes S.C."/>
            <person name="Myers E.W."/>
            <person name="Teeling E.C."/>
        </authorList>
    </citation>
    <scope>NUCLEOTIDE SEQUENCE [LARGE SCALE GENOMIC DNA]</scope>
    <source>
        <strain evidence="2">Bat1K_MPI-CBG_1</strain>
    </source>
</reference>
<gene>
    <name evidence="2" type="ORF">HJG60_008732</name>
</gene>
<keyword evidence="1" id="KW-0812">Transmembrane</keyword>
<sequence>MQELLLWRIGVEVLDREEVTLEARLAGGMLFVLSRLPWGFVILDFLLCVAMGLLVSRLGEEINIPTSRVGGRDQVLFSMWGGGLGTLASTWHGRLEHFSDFCPNARASCVAQRLMLGSEVGQGLTWMVRPTILFSLFFKIMYVPMMSSYFLWDTESSMSSFLYPSFSILSITRGSMSPLGGSLYGLRASL</sequence>
<keyword evidence="1" id="KW-0472">Membrane</keyword>
<evidence type="ECO:0000313" key="3">
    <source>
        <dbReference type="Proteomes" id="UP000664940"/>
    </source>
</evidence>
<organism evidence="2 3">
    <name type="scientific">Phyllostomus discolor</name>
    <name type="common">pale spear-nosed bat</name>
    <dbReference type="NCBI Taxonomy" id="89673"/>
    <lineage>
        <taxon>Eukaryota</taxon>
        <taxon>Metazoa</taxon>
        <taxon>Chordata</taxon>
        <taxon>Craniata</taxon>
        <taxon>Vertebrata</taxon>
        <taxon>Euteleostomi</taxon>
        <taxon>Mammalia</taxon>
        <taxon>Eutheria</taxon>
        <taxon>Laurasiatheria</taxon>
        <taxon>Chiroptera</taxon>
        <taxon>Yangochiroptera</taxon>
        <taxon>Phyllostomidae</taxon>
        <taxon>Phyllostominae</taxon>
        <taxon>Phyllostomus</taxon>
    </lineage>
</organism>
<proteinExistence type="predicted"/>
<dbReference type="EMBL" id="JABVXQ010000013">
    <property type="protein sequence ID" value="KAF6081711.1"/>
    <property type="molecule type" value="Genomic_DNA"/>
</dbReference>
<evidence type="ECO:0000256" key="1">
    <source>
        <dbReference type="SAM" id="Phobius"/>
    </source>
</evidence>
<name>A0A834DI29_9CHIR</name>
<evidence type="ECO:0000313" key="2">
    <source>
        <dbReference type="EMBL" id="KAF6081711.1"/>
    </source>
</evidence>
<feature type="transmembrane region" description="Helical" evidence="1">
    <location>
        <begin position="36"/>
        <end position="55"/>
    </location>
</feature>